<accession>A0A6J6MVL3</accession>
<dbReference type="Pfam" id="PF09438">
    <property type="entry name" value="DUF2017"/>
    <property type="match status" value="1"/>
</dbReference>
<evidence type="ECO:0000313" key="3">
    <source>
        <dbReference type="EMBL" id="CAB4723691.1"/>
    </source>
</evidence>
<dbReference type="EMBL" id="CAEZXH010000012">
    <property type="protein sequence ID" value="CAB4678441.1"/>
    <property type="molecule type" value="Genomic_DNA"/>
</dbReference>
<sequence length="199" mass="22238">MSGFSRNPDGSVVASFTHYEGAILKSLAEQLLELLGEEEGKSSDPLLAMVGISTNDELPDDPVLARLLPNAYEDPKDAAEFRRYTEDSAREKKKAHAHAIRDGLIEVLDDHALDLNSPGLDKRQEVQIILRGELIQAWLMGINDLRLSLGVRLKITENSHEVYSKMTEDKPERALYNLFAWLGWLQELLLTALTGQAQT</sequence>
<proteinExistence type="predicted"/>
<name>A0A6J6MVL3_9ZZZZ</name>
<evidence type="ECO:0000313" key="4">
    <source>
        <dbReference type="EMBL" id="CAB4771344.1"/>
    </source>
</evidence>
<gene>
    <name evidence="1" type="ORF">UFOPK1811_00591</name>
    <name evidence="2" type="ORF">UFOPK2360_00358</name>
    <name evidence="3" type="ORF">UFOPK2659_00834</name>
    <name evidence="4" type="ORF">UFOPK2922_00366</name>
    <name evidence="5" type="ORF">UFOPK3306_01299</name>
    <name evidence="6" type="ORF">UFOPK4209_00205</name>
</gene>
<evidence type="ECO:0000313" key="1">
    <source>
        <dbReference type="EMBL" id="CAB4597849.1"/>
    </source>
</evidence>
<dbReference type="EMBL" id="CAEZYJ010000120">
    <property type="protein sequence ID" value="CAB4723691.1"/>
    <property type="molecule type" value="Genomic_DNA"/>
</dbReference>
<dbReference type="EMBL" id="CAEZUJ010000016">
    <property type="protein sequence ID" value="CAB4597849.1"/>
    <property type="molecule type" value="Genomic_DNA"/>
</dbReference>
<dbReference type="EMBL" id="CAFBPY010000018">
    <property type="protein sequence ID" value="CAB5034728.1"/>
    <property type="molecule type" value="Genomic_DNA"/>
</dbReference>
<evidence type="ECO:0000313" key="5">
    <source>
        <dbReference type="EMBL" id="CAB4877860.1"/>
    </source>
</evidence>
<protein>
    <submittedName>
        <fullName evidence="2">Unannotated protein</fullName>
    </submittedName>
</protein>
<dbReference type="EMBL" id="CAFBLI010000149">
    <property type="protein sequence ID" value="CAB4877860.1"/>
    <property type="molecule type" value="Genomic_DNA"/>
</dbReference>
<evidence type="ECO:0000313" key="6">
    <source>
        <dbReference type="EMBL" id="CAB5034728.1"/>
    </source>
</evidence>
<evidence type="ECO:0000313" key="2">
    <source>
        <dbReference type="EMBL" id="CAB4678441.1"/>
    </source>
</evidence>
<dbReference type="InterPro" id="IPR018561">
    <property type="entry name" value="AosR"/>
</dbReference>
<dbReference type="EMBL" id="CAEZZS010000010">
    <property type="protein sequence ID" value="CAB4771344.1"/>
    <property type="molecule type" value="Genomic_DNA"/>
</dbReference>
<dbReference type="AlphaFoldDB" id="A0A6J6MVL3"/>
<organism evidence="2">
    <name type="scientific">freshwater metagenome</name>
    <dbReference type="NCBI Taxonomy" id="449393"/>
    <lineage>
        <taxon>unclassified sequences</taxon>
        <taxon>metagenomes</taxon>
        <taxon>ecological metagenomes</taxon>
    </lineage>
</organism>
<reference evidence="2" key="1">
    <citation type="submission" date="2020-05" db="EMBL/GenBank/DDBJ databases">
        <authorList>
            <person name="Chiriac C."/>
            <person name="Salcher M."/>
            <person name="Ghai R."/>
            <person name="Kavagutti S V."/>
        </authorList>
    </citation>
    <scope>NUCLEOTIDE SEQUENCE</scope>
</reference>